<dbReference type="EMBL" id="LDQA01000047">
    <property type="protein sequence ID" value="KTR03680.1"/>
    <property type="molecule type" value="Genomic_DNA"/>
</dbReference>
<sequence length="66" mass="7509">MEMGHIIASRLFYAYMAASVTGFILSRPELGTPVGLRELLHDVHGFLYWSHIVAHIVASIQKRLMR</sequence>
<proteinExistence type="predicted"/>
<gene>
    <name evidence="2" type="ORF">NS365_17550</name>
</gene>
<dbReference type="AlphaFoldDB" id="A0A175RIT6"/>
<keyword evidence="1" id="KW-0472">Membrane</keyword>
<keyword evidence="3" id="KW-1185">Reference proteome</keyword>
<organism evidence="2 3">
    <name type="scientific">Aureimonas ureilytica</name>
    <dbReference type="NCBI Taxonomy" id="401562"/>
    <lineage>
        <taxon>Bacteria</taxon>
        <taxon>Pseudomonadati</taxon>
        <taxon>Pseudomonadota</taxon>
        <taxon>Alphaproteobacteria</taxon>
        <taxon>Hyphomicrobiales</taxon>
        <taxon>Aurantimonadaceae</taxon>
        <taxon>Aureimonas</taxon>
    </lineage>
</organism>
<feature type="transmembrane region" description="Helical" evidence="1">
    <location>
        <begin position="46"/>
        <end position="64"/>
    </location>
</feature>
<name>A0A175RIT6_9HYPH</name>
<reference evidence="2 3" key="1">
    <citation type="journal article" date="2016" name="Front. Microbiol.">
        <title>Genomic Resource of Rice Seed Associated Bacteria.</title>
        <authorList>
            <person name="Midha S."/>
            <person name="Bansal K."/>
            <person name="Sharma S."/>
            <person name="Kumar N."/>
            <person name="Patil P.P."/>
            <person name="Chaudhry V."/>
            <person name="Patil P.B."/>
        </authorList>
    </citation>
    <scope>NUCLEOTIDE SEQUENCE [LARGE SCALE GENOMIC DNA]</scope>
    <source>
        <strain evidence="2 3">NS365</strain>
    </source>
</reference>
<feature type="transmembrane region" description="Helical" evidence="1">
    <location>
        <begin position="7"/>
        <end position="26"/>
    </location>
</feature>
<comment type="caution">
    <text evidence="2">The sequence shown here is derived from an EMBL/GenBank/DDBJ whole genome shotgun (WGS) entry which is preliminary data.</text>
</comment>
<evidence type="ECO:0000256" key="1">
    <source>
        <dbReference type="SAM" id="Phobius"/>
    </source>
</evidence>
<keyword evidence="1" id="KW-0812">Transmembrane</keyword>
<dbReference type="PATRIC" id="fig|401562.4.peg.3394"/>
<accession>A0A175RIT6</accession>
<evidence type="ECO:0000313" key="2">
    <source>
        <dbReference type="EMBL" id="KTR03680.1"/>
    </source>
</evidence>
<evidence type="ECO:0000313" key="3">
    <source>
        <dbReference type="Proteomes" id="UP000078529"/>
    </source>
</evidence>
<dbReference type="Proteomes" id="UP000078529">
    <property type="component" value="Unassembled WGS sequence"/>
</dbReference>
<keyword evidence="1" id="KW-1133">Transmembrane helix</keyword>
<protein>
    <submittedName>
        <fullName evidence="2">Uncharacterized protein</fullName>
    </submittedName>
</protein>
<dbReference type="RefSeq" id="WP_058601595.1">
    <property type="nucleotide sequence ID" value="NZ_LDQA01000047.1"/>
</dbReference>